<keyword evidence="2" id="KW-1185">Reference proteome</keyword>
<name>A0A9X2D586_9ACTN</name>
<dbReference type="Proteomes" id="UP001139485">
    <property type="component" value="Unassembled WGS sequence"/>
</dbReference>
<evidence type="ECO:0000313" key="2">
    <source>
        <dbReference type="Proteomes" id="UP001139485"/>
    </source>
</evidence>
<protein>
    <submittedName>
        <fullName evidence="1">Uncharacterized protein</fullName>
    </submittedName>
</protein>
<dbReference type="EMBL" id="JAMOIL010000002">
    <property type="protein sequence ID" value="MCM0619295.1"/>
    <property type="molecule type" value="Genomic_DNA"/>
</dbReference>
<dbReference type="AlphaFoldDB" id="A0A9X2D586"/>
<comment type="caution">
    <text evidence="1">The sequence shown here is derived from an EMBL/GenBank/DDBJ whole genome shotgun (WGS) entry which is preliminary data.</text>
</comment>
<organism evidence="1 2">
    <name type="scientific">Nocardioides bruguierae</name>
    <dbReference type="NCBI Taxonomy" id="2945102"/>
    <lineage>
        <taxon>Bacteria</taxon>
        <taxon>Bacillati</taxon>
        <taxon>Actinomycetota</taxon>
        <taxon>Actinomycetes</taxon>
        <taxon>Propionibacteriales</taxon>
        <taxon>Nocardioidaceae</taxon>
        <taxon>Nocardioides</taxon>
    </lineage>
</organism>
<evidence type="ECO:0000313" key="1">
    <source>
        <dbReference type="EMBL" id="MCM0619295.1"/>
    </source>
</evidence>
<sequence>MSTAMPLVTVDESGGCALPASVPPGTYAVEIADGVVVLRPVLSPPEETEPTPVVVADPVPAAPRRDWAEVPAGTVLIGPADVGLVVMDEGGVLQDGSTPGEHLREHRMIGNAWRLYTLEDGRSVGQAYDAGEWV</sequence>
<accession>A0A9X2D586</accession>
<dbReference type="RefSeq" id="WP_250052818.1">
    <property type="nucleotide sequence ID" value="NZ_JAMJPH010000006.1"/>
</dbReference>
<proteinExistence type="predicted"/>
<reference evidence="1" key="1">
    <citation type="submission" date="2022-05" db="EMBL/GenBank/DDBJ databases">
        <authorList>
            <person name="Tuo L."/>
        </authorList>
    </citation>
    <scope>NUCLEOTIDE SEQUENCE</scope>
    <source>
        <strain evidence="1">BSK12Z-4</strain>
    </source>
</reference>
<gene>
    <name evidence="1" type="ORF">M8330_03155</name>
</gene>